<name>A0A7M5WTM5_9CNID</name>
<dbReference type="OrthoDB" id="6014057at2759"/>
<dbReference type="Proteomes" id="UP000594262">
    <property type="component" value="Unplaced"/>
</dbReference>
<sequence length="225" mass="26216">MANENLGVPYYYHFRKDLNRPYGLAWDRDFYEREQMKKVLKTVNCEFFNRPLHGMSEFASTAEQNFDFMSSSDAHEFIPMYLEKVSAIVKHCVVLNRQNKSGGDEQASLAALEEFFNKKDELFESLLKELGKFSSSLMLINHWIRVLQYVSAEPADVLHKLHKDAEMPNFRRDPTWKSYIEDTSKHYLGSQARVVTDTPNKPVKKSLRQLADEERKAKAAQKNVI</sequence>
<proteinExistence type="predicted"/>
<organism evidence="1 2">
    <name type="scientific">Clytia hemisphaerica</name>
    <dbReference type="NCBI Taxonomy" id="252671"/>
    <lineage>
        <taxon>Eukaryota</taxon>
        <taxon>Metazoa</taxon>
        <taxon>Cnidaria</taxon>
        <taxon>Hydrozoa</taxon>
        <taxon>Hydroidolina</taxon>
        <taxon>Leptothecata</taxon>
        <taxon>Obeliida</taxon>
        <taxon>Clytiidae</taxon>
        <taxon>Clytia</taxon>
    </lineage>
</organism>
<evidence type="ECO:0000313" key="2">
    <source>
        <dbReference type="Proteomes" id="UP000594262"/>
    </source>
</evidence>
<dbReference type="EnsemblMetazoa" id="CLYHEMT012931.1">
    <property type="protein sequence ID" value="CLYHEMP012931.1"/>
    <property type="gene ID" value="CLYHEMG012931"/>
</dbReference>
<protein>
    <submittedName>
        <fullName evidence="1">Uncharacterized protein</fullName>
    </submittedName>
</protein>
<reference evidence="1" key="1">
    <citation type="submission" date="2021-01" db="UniProtKB">
        <authorList>
            <consortium name="EnsemblMetazoa"/>
        </authorList>
    </citation>
    <scope>IDENTIFICATION</scope>
</reference>
<keyword evidence="2" id="KW-1185">Reference proteome</keyword>
<evidence type="ECO:0000313" key="1">
    <source>
        <dbReference type="EnsemblMetazoa" id="CLYHEMP012931.1"/>
    </source>
</evidence>
<accession>A0A7M5WTM5</accession>
<dbReference type="AlphaFoldDB" id="A0A7M5WTM5"/>